<organism evidence="1 2">
    <name type="scientific">Sclerotinia sclerotiorum (strain ATCC 18683 / 1980 / Ss-1)</name>
    <name type="common">White mold</name>
    <name type="synonym">Whetzelinia sclerotiorum</name>
    <dbReference type="NCBI Taxonomy" id="665079"/>
    <lineage>
        <taxon>Eukaryota</taxon>
        <taxon>Fungi</taxon>
        <taxon>Dikarya</taxon>
        <taxon>Ascomycota</taxon>
        <taxon>Pezizomycotina</taxon>
        <taxon>Leotiomycetes</taxon>
        <taxon>Helotiales</taxon>
        <taxon>Sclerotiniaceae</taxon>
        <taxon>Sclerotinia</taxon>
    </lineage>
</organism>
<dbReference type="Proteomes" id="UP000001312">
    <property type="component" value="Unassembled WGS sequence"/>
</dbReference>
<proteinExistence type="predicted"/>
<protein>
    <submittedName>
        <fullName evidence="1">Uncharacterized protein</fullName>
    </submittedName>
</protein>
<accession>A7ES07</accession>
<dbReference type="RefSeq" id="XP_001590372.1">
    <property type="nucleotide sequence ID" value="XM_001590322.1"/>
</dbReference>
<gene>
    <name evidence="1" type="ORF">SS1G_08112</name>
</gene>
<evidence type="ECO:0000313" key="2">
    <source>
        <dbReference type="Proteomes" id="UP000001312"/>
    </source>
</evidence>
<keyword evidence="2" id="KW-1185">Reference proteome</keyword>
<name>A7ES07_SCLS1</name>
<evidence type="ECO:0000313" key="1">
    <source>
        <dbReference type="EMBL" id="EDN92249.1"/>
    </source>
</evidence>
<dbReference type="HOGENOM" id="CLU_1428787_0_0_1"/>
<reference evidence="2" key="1">
    <citation type="journal article" date="2011" name="PLoS Genet.">
        <title>Genomic analysis of the necrotrophic fungal pathogens Sclerotinia sclerotiorum and Botrytis cinerea.</title>
        <authorList>
            <person name="Amselem J."/>
            <person name="Cuomo C.A."/>
            <person name="van Kan J.A."/>
            <person name="Viaud M."/>
            <person name="Benito E.P."/>
            <person name="Couloux A."/>
            <person name="Coutinho P.M."/>
            <person name="de Vries R.P."/>
            <person name="Dyer P.S."/>
            <person name="Fillinger S."/>
            <person name="Fournier E."/>
            <person name="Gout L."/>
            <person name="Hahn M."/>
            <person name="Kohn L."/>
            <person name="Lapalu N."/>
            <person name="Plummer K.M."/>
            <person name="Pradier J.M."/>
            <person name="Quevillon E."/>
            <person name="Sharon A."/>
            <person name="Simon A."/>
            <person name="ten Have A."/>
            <person name="Tudzynski B."/>
            <person name="Tudzynski P."/>
            <person name="Wincker P."/>
            <person name="Andrew M."/>
            <person name="Anthouard V."/>
            <person name="Beever R.E."/>
            <person name="Beffa R."/>
            <person name="Benoit I."/>
            <person name="Bouzid O."/>
            <person name="Brault B."/>
            <person name="Chen Z."/>
            <person name="Choquer M."/>
            <person name="Collemare J."/>
            <person name="Cotton P."/>
            <person name="Danchin E.G."/>
            <person name="Da Silva C."/>
            <person name="Gautier A."/>
            <person name="Giraud C."/>
            <person name="Giraud T."/>
            <person name="Gonzalez C."/>
            <person name="Grossetete S."/>
            <person name="Guldener U."/>
            <person name="Henrissat B."/>
            <person name="Howlett B.J."/>
            <person name="Kodira C."/>
            <person name="Kretschmer M."/>
            <person name="Lappartient A."/>
            <person name="Leroch M."/>
            <person name="Levis C."/>
            <person name="Mauceli E."/>
            <person name="Neuveglise C."/>
            <person name="Oeser B."/>
            <person name="Pearson M."/>
            <person name="Poulain J."/>
            <person name="Poussereau N."/>
            <person name="Quesneville H."/>
            <person name="Rascle C."/>
            <person name="Schumacher J."/>
            <person name="Segurens B."/>
            <person name="Sexton A."/>
            <person name="Silva E."/>
            <person name="Sirven C."/>
            <person name="Soanes D.M."/>
            <person name="Talbot N.J."/>
            <person name="Templeton M."/>
            <person name="Yandava C."/>
            <person name="Yarden O."/>
            <person name="Zeng Q."/>
            <person name="Rollins J.A."/>
            <person name="Lebrun M.H."/>
            <person name="Dickman M."/>
        </authorList>
    </citation>
    <scope>NUCLEOTIDE SEQUENCE [LARGE SCALE GENOMIC DNA]</scope>
    <source>
        <strain evidence="2">ATCC 18683 / 1980 / Ss-1</strain>
    </source>
</reference>
<dbReference type="EMBL" id="CH476631">
    <property type="protein sequence ID" value="EDN92249.1"/>
    <property type="molecule type" value="Genomic_DNA"/>
</dbReference>
<dbReference type="InParanoid" id="A7ES07"/>
<dbReference type="GeneID" id="5486683"/>
<dbReference type="AlphaFoldDB" id="A7ES07"/>
<dbReference type="KEGG" id="ssl:SS1G_08112"/>
<sequence>MQCTPAFKSFGNITRYFPQILSQLSILTSVFGSISLEHLDKFLPSNHFSNREILSQIGLIAQGTIASIHARPELSYIPKTDVELNSRAEYTKQEPYKLNGYLVVGYFQRFENDSGYLQENIARMFSPSLPCTKKLAGASFTRDDCYQSMLGEFQSIQRRLYQLIEDSRVLRTEVIQTNSTLELQKIEYDH</sequence>